<evidence type="ECO:0000256" key="3">
    <source>
        <dbReference type="ARBA" id="ARBA00022448"/>
    </source>
</evidence>
<feature type="domain" description="AP-3 complex subunit delta" evidence="8">
    <location>
        <begin position="618"/>
        <end position="760"/>
    </location>
</feature>
<feature type="compositionally biased region" description="Acidic residues" evidence="7">
    <location>
        <begin position="736"/>
        <end position="747"/>
    </location>
</feature>
<feature type="region of interest" description="Disordered" evidence="7">
    <location>
        <begin position="736"/>
        <end position="755"/>
    </location>
</feature>
<dbReference type="InterPro" id="IPR058898">
    <property type="entry name" value="Mu_AP3"/>
</dbReference>
<dbReference type="GO" id="GO:0048499">
    <property type="term" value="P:synaptic vesicle membrane organization"/>
    <property type="evidence" value="ECO:0007669"/>
    <property type="project" value="TreeGrafter"/>
</dbReference>
<dbReference type="Gene3D" id="1.25.10.10">
    <property type="entry name" value="Leucine-rich Repeat Variant"/>
    <property type="match status" value="2"/>
</dbReference>
<dbReference type="GeneTree" id="ENSGT00550000075067"/>
<dbReference type="PANTHER" id="PTHR22781:SF12">
    <property type="entry name" value="AP-3 COMPLEX SUBUNIT DELTA-1"/>
    <property type="match status" value="1"/>
</dbReference>
<reference evidence="9" key="1">
    <citation type="submission" date="2020-07" db="EMBL/GenBank/DDBJ databases">
        <title>A long reads based de novo assembly of the rainbow trout Arlee double haploid line genome.</title>
        <authorList>
            <person name="Gao G."/>
            <person name="Palti Y."/>
        </authorList>
    </citation>
    <scope>NUCLEOTIDE SEQUENCE [LARGE SCALE GENOMIC DNA]</scope>
</reference>
<evidence type="ECO:0000256" key="6">
    <source>
        <dbReference type="ARBA" id="ARBA00023136"/>
    </source>
</evidence>
<accession>A0A8C7SDA6</accession>
<evidence type="ECO:0000313" key="9">
    <source>
        <dbReference type="Ensembl" id="ENSOMYP00000064680.2"/>
    </source>
</evidence>
<evidence type="ECO:0000256" key="2">
    <source>
        <dbReference type="ARBA" id="ARBA00006613"/>
    </source>
</evidence>
<dbReference type="SUPFAM" id="SSF48371">
    <property type="entry name" value="ARM repeat"/>
    <property type="match status" value="1"/>
</dbReference>
<dbReference type="InterPro" id="IPR017105">
    <property type="entry name" value="AP3_complex_dsu"/>
</dbReference>
<dbReference type="GO" id="GO:0098943">
    <property type="term" value="P:neurotransmitter receptor transport, postsynaptic endosome to lysosome"/>
    <property type="evidence" value="ECO:0007669"/>
    <property type="project" value="TreeGrafter"/>
</dbReference>
<organism evidence="9 10">
    <name type="scientific">Oncorhynchus mykiss</name>
    <name type="common">Rainbow trout</name>
    <name type="synonym">Salmo gairdneri</name>
    <dbReference type="NCBI Taxonomy" id="8022"/>
    <lineage>
        <taxon>Eukaryota</taxon>
        <taxon>Metazoa</taxon>
        <taxon>Chordata</taxon>
        <taxon>Craniata</taxon>
        <taxon>Vertebrata</taxon>
        <taxon>Euteleostomi</taxon>
        <taxon>Actinopterygii</taxon>
        <taxon>Neopterygii</taxon>
        <taxon>Teleostei</taxon>
        <taxon>Protacanthopterygii</taxon>
        <taxon>Salmoniformes</taxon>
        <taxon>Salmonidae</taxon>
        <taxon>Salmoninae</taxon>
        <taxon>Oncorhynchus</taxon>
    </lineage>
</organism>
<keyword evidence="4" id="KW-0677">Repeat</keyword>
<comment type="similarity">
    <text evidence="2">Belongs to the adaptor complexes large subunit family.</text>
</comment>
<feature type="region of interest" description="Disordered" evidence="7">
    <location>
        <begin position="680"/>
        <end position="724"/>
    </location>
</feature>
<dbReference type="GO" id="GO:0016182">
    <property type="term" value="P:synaptic vesicle budding from endosome"/>
    <property type="evidence" value="ECO:0007669"/>
    <property type="project" value="TreeGrafter"/>
</dbReference>
<reference evidence="9" key="3">
    <citation type="submission" date="2025-09" db="UniProtKB">
        <authorList>
            <consortium name="Ensembl"/>
        </authorList>
    </citation>
    <scope>IDENTIFICATION</scope>
</reference>
<dbReference type="GO" id="GO:0048490">
    <property type="term" value="P:anterograde synaptic vesicle transport"/>
    <property type="evidence" value="ECO:0007669"/>
    <property type="project" value="TreeGrafter"/>
</dbReference>
<proteinExistence type="inferred from homology"/>
<evidence type="ECO:0000259" key="8">
    <source>
        <dbReference type="SMART" id="SM01354"/>
    </source>
</evidence>
<dbReference type="AlphaFoldDB" id="A0A8C7SDA6"/>
<keyword evidence="5" id="KW-0653">Protein transport</keyword>
<dbReference type="InterPro" id="IPR002553">
    <property type="entry name" value="Clathrin/coatomer_adapt-like_N"/>
</dbReference>
<evidence type="ECO:0000256" key="5">
    <source>
        <dbReference type="ARBA" id="ARBA00022927"/>
    </source>
</evidence>
<dbReference type="InterPro" id="IPR016024">
    <property type="entry name" value="ARM-type_fold"/>
</dbReference>
<dbReference type="Proteomes" id="UP000694395">
    <property type="component" value="Chromosome 5"/>
</dbReference>
<gene>
    <name evidence="9" type="primary">LOC110524334</name>
</gene>
<keyword evidence="6" id="KW-0472">Membrane</keyword>
<dbReference type="GO" id="GO:0043195">
    <property type="term" value="C:terminal bouton"/>
    <property type="evidence" value="ECO:0007669"/>
    <property type="project" value="TreeGrafter"/>
</dbReference>
<dbReference type="Pfam" id="PF26171">
    <property type="entry name" value="Mu_AP3"/>
    <property type="match status" value="1"/>
</dbReference>
<dbReference type="Ensembl" id="ENSOMYT00000070436.2">
    <property type="protein sequence ID" value="ENSOMYP00000064680.2"/>
    <property type="gene ID" value="ENSOMYG00000029879.2"/>
</dbReference>
<keyword evidence="10" id="KW-1185">Reference proteome</keyword>
<feature type="compositionally biased region" description="Basic residues" evidence="7">
    <location>
        <begin position="689"/>
        <end position="710"/>
    </location>
</feature>
<dbReference type="GO" id="GO:0030123">
    <property type="term" value="C:AP-3 adaptor complex"/>
    <property type="evidence" value="ECO:0007669"/>
    <property type="project" value="InterPro"/>
</dbReference>
<dbReference type="GO" id="GO:0098830">
    <property type="term" value="C:presynaptic endosome"/>
    <property type="evidence" value="ECO:0007669"/>
    <property type="project" value="TreeGrafter"/>
</dbReference>
<dbReference type="PANTHER" id="PTHR22781">
    <property type="entry name" value="DELTA ADAPTIN-RELATED"/>
    <property type="match status" value="1"/>
</dbReference>
<sequence>MALKIVKGSIDRMFDKNLQDLVRGIRNHKEDEAKYISTCIDEIKQELKQDNIAVKANAVCKLTYLQMLGYDVSWAAFNIVEVMSSSKFTYKRIGYLAASQCFHESTDVIMLTTNQIRKDLSSPNQYDTGVALTGLSCFVTPDLARDLANDIMTLMSHTKPYIRKKAVLIMYKVFLKYPESLRPAFPRLKEKLEDPDPGVQSAAVNVICELARRNPKNYLSLAPLFFKLMTSSTNNWVLIKIIKLFGALTPLEPRLGKKLIEPLTNLIHSVLSLFIVKYLGLLAMSKILKTHPKSVQSHKDLILQCLDDKDESIRLRALDLLYGMVSKKNLMEIVKKLMLHVDKAEGTTYRDELLTKIIDICSQRAYNCLWYISILVELTRLEGTRHGHLIASQMLDVAIRVKAIRAFAVAQMATLLDNAHLLTGNTQRNGICEVLYAAAWICGEFSEHLEEPMATLEAMLRPKVATLPGHIQAVYVQNAAKLFATVLRGQEGAPADSTVAQETSQLLIDRLPLFVQSSNLEVQERASCILQLVKYIQKLQQKDVEVAEEVTALFAGELNPVAPKAQKKVPVPEGLDLDVWINEPPSGSESEDEGRKSKGKAVFAKDESRHTKPRYTEVDEKELAKRREVRKAEQANNPFYIKASPSSQKVRRHSVSKPNPSPSFSLRLWMPMSDQYVKLEEERRERNKADKKKKKDKKKREKGEKGRRRRGDSGPESEEDITPAHMVDIVTEEMPENALPSDDDDKDPNDPHKALNIDLDNCPLMDYQVVVSVIFENKCDSFIKSMEFNVLDSLNSKLQRPDGAGPHDGLIVPFQLPPGISNEARFIFSVQNIVMPQKLKGTLTFIVKTDDSSTHEKLDFKLHFTCTSYLITTPCYSDAYSKLLESGDLKGCSLKLEGVNQPFHHLLARICFHHHFSVVERIDSCASMYSRSIQGHHMCLLVKTADQTVSIDAKCDEPGLLGNVLDEIKLTFSQC</sequence>
<reference evidence="9" key="2">
    <citation type="submission" date="2025-08" db="UniProtKB">
        <authorList>
            <consortium name="Ensembl"/>
        </authorList>
    </citation>
    <scope>IDENTIFICATION</scope>
</reference>
<dbReference type="GO" id="GO:1904115">
    <property type="term" value="C:axon cytoplasm"/>
    <property type="evidence" value="ECO:0007669"/>
    <property type="project" value="GOC"/>
</dbReference>
<dbReference type="InterPro" id="IPR010474">
    <property type="entry name" value="AP3D_dom_metazoa"/>
</dbReference>
<name>A0A8C7SDA6_ONCMY</name>
<dbReference type="GO" id="GO:0010008">
    <property type="term" value="C:endosome membrane"/>
    <property type="evidence" value="ECO:0007669"/>
    <property type="project" value="TreeGrafter"/>
</dbReference>
<dbReference type="InterPro" id="IPR011989">
    <property type="entry name" value="ARM-like"/>
</dbReference>
<dbReference type="SMART" id="SM01354">
    <property type="entry name" value="BLVR"/>
    <property type="match status" value="1"/>
</dbReference>
<feature type="region of interest" description="Disordered" evidence="7">
    <location>
        <begin position="576"/>
        <end position="667"/>
    </location>
</feature>
<comment type="subcellular location">
    <subcellularLocation>
        <location evidence="1">Endomembrane system</location>
        <topology evidence="1">Peripheral membrane protein</topology>
    </subcellularLocation>
</comment>
<feature type="compositionally biased region" description="Basic and acidic residues" evidence="7">
    <location>
        <begin position="603"/>
        <end position="633"/>
    </location>
</feature>
<dbReference type="Pfam" id="PF06375">
    <property type="entry name" value="AP3D1"/>
    <property type="match status" value="1"/>
</dbReference>
<evidence type="ECO:0000256" key="7">
    <source>
        <dbReference type="SAM" id="MobiDB-lite"/>
    </source>
</evidence>
<evidence type="ECO:0000256" key="4">
    <source>
        <dbReference type="ARBA" id="ARBA00022737"/>
    </source>
</evidence>
<protein>
    <submittedName>
        <fullName evidence="9">Adaptor related protein complex 3 subunit delta 1</fullName>
    </submittedName>
</protein>
<dbReference type="GO" id="GO:0006623">
    <property type="term" value="P:protein targeting to vacuole"/>
    <property type="evidence" value="ECO:0007669"/>
    <property type="project" value="TreeGrafter"/>
</dbReference>
<evidence type="ECO:0000256" key="1">
    <source>
        <dbReference type="ARBA" id="ARBA00004184"/>
    </source>
</evidence>
<dbReference type="GO" id="GO:0006896">
    <property type="term" value="P:Golgi to vacuole transport"/>
    <property type="evidence" value="ECO:0007669"/>
    <property type="project" value="TreeGrafter"/>
</dbReference>
<dbReference type="Pfam" id="PF01602">
    <property type="entry name" value="Adaptin_N"/>
    <property type="match status" value="2"/>
</dbReference>
<evidence type="ECO:0000313" key="10">
    <source>
        <dbReference type="Proteomes" id="UP000694395"/>
    </source>
</evidence>
<keyword evidence="3" id="KW-0813">Transport</keyword>
<dbReference type="FunFam" id="1.25.10.10:FF:000808">
    <property type="entry name" value="Adaptor related protein complex 3 subunit delta 1"/>
    <property type="match status" value="1"/>
</dbReference>